<dbReference type="STRING" id="1384054.N790_05295"/>
<dbReference type="Gene3D" id="3.40.50.300">
    <property type="entry name" value="P-loop containing nucleotide triphosphate hydrolases"/>
    <property type="match status" value="1"/>
</dbReference>
<dbReference type="InterPro" id="IPR027417">
    <property type="entry name" value="P-loop_NTPase"/>
</dbReference>
<dbReference type="OrthoDB" id="9179784at2"/>
<reference evidence="2 3" key="1">
    <citation type="submission" date="2013-09" db="EMBL/GenBank/DDBJ databases">
        <title>Genome sequencing of Arenimonas malthae.</title>
        <authorList>
            <person name="Chen F."/>
            <person name="Wang G."/>
        </authorList>
    </citation>
    <scope>NUCLEOTIDE SEQUENCE [LARGE SCALE GENOMIC DNA]</scope>
    <source>
        <strain evidence="2 3">CC-JY-1</strain>
    </source>
</reference>
<evidence type="ECO:0008006" key="4">
    <source>
        <dbReference type="Google" id="ProtNLM"/>
    </source>
</evidence>
<feature type="coiled-coil region" evidence="1">
    <location>
        <begin position="378"/>
        <end position="405"/>
    </location>
</feature>
<dbReference type="SUPFAM" id="SSF52540">
    <property type="entry name" value="P-loop containing nucleoside triphosphate hydrolases"/>
    <property type="match status" value="1"/>
</dbReference>
<keyword evidence="1" id="KW-0175">Coiled coil</keyword>
<protein>
    <recommendedName>
        <fullName evidence="4">Sulfotransferase domain-containing protein</fullName>
    </recommendedName>
</protein>
<dbReference type="EMBL" id="AVCH01000123">
    <property type="protein sequence ID" value="KFN49395.1"/>
    <property type="molecule type" value="Genomic_DNA"/>
</dbReference>
<organism evidence="2 3">
    <name type="scientific">Arenimonas malthae CC-JY-1</name>
    <dbReference type="NCBI Taxonomy" id="1384054"/>
    <lineage>
        <taxon>Bacteria</taxon>
        <taxon>Pseudomonadati</taxon>
        <taxon>Pseudomonadota</taxon>
        <taxon>Gammaproteobacteria</taxon>
        <taxon>Lysobacterales</taxon>
        <taxon>Lysobacteraceae</taxon>
        <taxon>Arenimonas</taxon>
    </lineage>
</organism>
<dbReference type="PATRIC" id="fig|1384054.3.peg.1047"/>
<accession>A0A091BYI4</accession>
<dbReference type="eggNOG" id="COG3551">
    <property type="taxonomic scope" value="Bacteria"/>
</dbReference>
<sequence length="437" mass="47415">MTTRSQGIVVAGMHRSGTSALSGALSRLGIALGDSLVPAAGDNPKGYFEHAGVVAVHEQLFRELGRWWYDPRELPAGWLESPAARRAEEALVSLLRADFSGAALWAVKDPRTCRFLPLWRRVLARLAVPVSVLVVMRPPGEVAASLAARNGFGPELGELLWLRHVLDAVRGSAGMPRTVIVYEDIVREPVAAIDAALQRVGLQAPVPAAERASALAGFVEASYQHHASAAPAGATPVAGLAQRVYEAGRALARGQGRWEEFDALDAEFQAQWRAVGPFVQAMGDAVFPDLEARARLAEEIHAARSELAAQVRWGKEMLAQREAMSEQQQALNAALAHQRDQLEAALSNARSDLAAQVRWAEQTLEQHREVVAEAHRQSAADRERIADLQARLQLAEQRISRLLASFSWRATAPLRALGRALGRRPAAATPNPPEKDQ</sequence>
<evidence type="ECO:0000313" key="2">
    <source>
        <dbReference type="EMBL" id="KFN49395.1"/>
    </source>
</evidence>
<gene>
    <name evidence="2" type="ORF">N790_05295</name>
</gene>
<proteinExistence type="predicted"/>
<evidence type="ECO:0000256" key="1">
    <source>
        <dbReference type="SAM" id="Coils"/>
    </source>
</evidence>
<dbReference type="RefSeq" id="WP_043801942.1">
    <property type="nucleotide sequence ID" value="NZ_AVCH01000123.1"/>
</dbReference>
<dbReference type="Proteomes" id="UP000029392">
    <property type="component" value="Unassembled WGS sequence"/>
</dbReference>
<evidence type="ECO:0000313" key="3">
    <source>
        <dbReference type="Proteomes" id="UP000029392"/>
    </source>
</evidence>
<comment type="caution">
    <text evidence="2">The sequence shown here is derived from an EMBL/GenBank/DDBJ whole genome shotgun (WGS) entry which is preliminary data.</text>
</comment>
<dbReference type="PIRSF" id="PIRSF029407">
    <property type="entry name" value="UCP029407"/>
    <property type="match status" value="1"/>
</dbReference>
<name>A0A091BYI4_9GAMM</name>
<keyword evidence="3" id="KW-1185">Reference proteome</keyword>
<dbReference type="AlphaFoldDB" id="A0A091BYI4"/>
<dbReference type="InterPro" id="IPR014556">
    <property type="entry name" value="UCP029407"/>
</dbReference>